<sequence length="393" mass="44730">MIIKLGFDVEWVARIMQCIDTVSYSVVLSGAPGMVFTLERRLGQGDPISPLLFLICSEGLSTLLRLATEEGRLKGIKVSRRGPQISHLLFADDCILFREATEMGIATFEQVLKEYEECSGQCINYGKSTVFFSSNTLETVQLGVKRSNNSKNYLGLPNMVGRKKCGAFQHLKDRIKMKIDSWITRKRGIHWCPWNKLGELKDGGGLGYCNLAKFNLALFAKQGWRLIDNLKSLLARTLKAKYHPNSDFLSLELGNLPSYTWKSIWVAKGLLLSGLSWRVGNGRNIKIEEDVWVPNVNGLLIKKTVNRQDVTKVEDLIDNRNRIWRFELISSTFSEEVTQKIMLIPLAHLSHEDFLSWRGEASGEYTVRSGYKIHLQSNENYNPSEINKCYRKL</sequence>
<keyword evidence="2" id="KW-0548">Nucleotidyltransferase</keyword>
<evidence type="ECO:0000259" key="1">
    <source>
        <dbReference type="Pfam" id="PF00078"/>
    </source>
</evidence>
<accession>A0A5B6UF91</accession>
<dbReference type="Proteomes" id="UP000325315">
    <property type="component" value="Unassembled WGS sequence"/>
</dbReference>
<keyword evidence="3" id="KW-1185">Reference proteome</keyword>
<dbReference type="PANTHER" id="PTHR33116:SF86">
    <property type="entry name" value="REVERSE TRANSCRIPTASE DOMAIN-CONTAINING PROTEIN"/>
    <property type="match status" value="1"/>
</dbReference>
<feature type="domain" description="Reverse transcriptase" evidence="1">
    <location>
        <begin position="19"/>
        <end position="155"/>
    </location>
</feature>
<name>A0A5B6UF91_9ROSI</name>
<protein>
    <submittedName>
        <fullName evidence="2">Reverse transcriptase</fullName>
    </submittedName>
</protein>
<keyword evidence="2" id="KW-0695">RNA-directed DNA polymerase</keyword>
<evidence type="ECO:0000313" key="3">
    <source>
        <dbReference type="Proteomes" id="UP000325315"/>
    </source>
</evidence>
<dbReference type="PANTHER" id="PTHR33116">
    <property type="entry name" value="REVERSE TRANSCRIPTASE ZINC-BINDING DOMAIN-CONTAINING PROTEIN-RELATED-RELATED"/>
    <property type="match status" value="1"/>
</dbReference>
<gene>
    <name evidence="2" type="ORF">EPI10_018571</name>
</gene>
<evidence type="ECO:0000313" key="2">
    <source>
        <dbReference type="EMBL" id="KAA3455557.1"/>
    </source>
</evidence>
<reference evidence="3" key="1">
    <citation type="journal article" date="2019" name="Plant Biotechnol. J.">
        <title>Genome sequencing of the Australian wild diploid species Gossypium australe highlights disease resistance and delayed gland morphogenesis.</title>
        <authorList>
            <person name="Cai Y."/>
            <person name="Cai X."/>
            <person name="Wang Q."/>
            <person name="Wang P."/>
            <person name="Zhang Y."/>
            <person name="Cai C."/>
            <person name="Xu Y."/>
            <person name="Wang K."/>
            <person name="Zhou Z."/>
            <person name="Wang C."/>
            <person name="Geng S."/>
            <person name="Li B."/>
            <person name="Dong Q."/>
            <person name="Hou Y."/>
            <person name="Wang H."/>
            <person name="Ai P."/>
            <person name="Liu Z."/>
            <person name="Yi F."/>
            <person name="Sun M."/>
            <person name="An G."/>
            <person name="Cheng J."/>
            <person name="Zhang Y."/>
            <person name="Shi Q."/>
            <person name="Xie Y."/>
            <person name="Shi X."/>
            <person name="Chang Y."/>
            <person name="Huang F."/>
            <person name="Chen Y."/>
            <person name="Hong S."/>
            <person name="Mi L."/>
            <person name="Sun Q."/>
            <person name="Zhang L."/>
            <person name="Zhou B."/>
            <person name="Peng R."/>
            <person name="Zhang X."/>
            <person name="Liu F."/>
        </authorList>
    </citation>
    <scope>NUCLEOTIDE SEQUENCE [LARGE SCALE GENOMIC DNA]</scope>
    <source>
        <strain evidence="3">cv. PA1801</strain>
    </source>
</reference>
<keyword evidence="2" id="KW-0808">Transferase</keyword>
<dbReference type="EMBL" id="SMMG02000012">
    <property type="protein sequence ID" value="KAA3455557.1"/>
    <property type="molecule type" value="Genomic_DNA"/>
</dbReference>
<dbReference type="InterPro" id="IPR000477">
    <property type="entry name" value="RT_dom"/>
</dbReference>
<organism evidence="2 3">
    <name type="scientific">Gossypium australe</name>
    <dbReference type="NCBI Taxonomy" id="47621"/>
    <lineage>
        <taxon>Eukaryota</taxon>
        <taxon>Viridiplantae</taxon>
        <taxon>Streptophyta</taxon>
        <taxon>Embryophyta</taxon>
        <taxon>Tracheophyta</taxon>
        <taxon>Spermatophyta</taxon>
        <taxon>Magnoliopsida</taxon>
        <taxon>eudicotyledons</taxon>
        <taxon>Gunneridae</taxon>
        <taxon>Pentapetalae</taxon>
        <taxon>rosids</taxon>
        <taxon>malvids</taxon>
        <taxon>Malvales</taxon>
        <taxon>Malvaceae</taxon>
        <taxon>Malvoideae</taxon>
        <taxon>Gossypium</taxon>
    </lineage>
</organism>
<comment type="caution">
    <text evidence="2">The sequence shown here is derived from an EMBL/GenBank/DDBJ whole genome shotgun (WGS) entry which is preliminary data.</text>
</comment>
<dbReference type="AlphaFoldDB" id="A0A5B6UF91"/>
<proteinExistence type="predicted"/>
<dbReference type="OrthoDB" id="1748414at2759"/>
<dbReference type="Pfam" id="PF00078">
    <property type="entry name" value="RVT_1"/>
    <property type="match status" value="1"/>
</dbReference>
<dbReference type="GO" id="GO:0003964">
    <property type="term" value="F:RNA-directed DNA polymerase activity"/>
    <property type="evidence" value="ECO:0007669"/>
    <property type="project" value="UniProtKB-KW"/>
</dbReference>